<proteinExistence type="predicted"/>
<feature type="domain" description="SAM" evidence="2">
    <location>
        <begin position="45"/>
        <end position="111"/>
    </location>
</feature>
<dbReference type="GO" id="GO:0007169">
    <property type="term" value="P:cell surface receptor protein tyrosine kinase signaling pathway"/>
    <property type="evidence" value="ECO:0007669"/>
    <property type="project" value="TreeGrafter"/>
</dbReference>
<dbReference type="GO" id="GO:0009898">
    <property type="term" value="C:cytoplasmic side of plasma membrane"/>
    <property type="evidence" value="ECO:0007669"/>
    <property type="project" value="TreeGrafter"/>
</dbReference>
<dbReference type="PROSITE" id="PS50105">
    <property type="entry name" value="SAM_DOMAIN"/>
    <property type="match status" value="1"/>
</dbReference>
<dbReference type="InterPro" id="IPR001660">
    <property type="entry name" value="SAM"/>
</dbReference>
<dbReference type="Ensembl" id="ENSLBET00000024639.1">
    <property type="protein sequence ID" value="ENSLBEP00000023414.1"/>
    <property type="gene ID" value="ENSLBEG00000017973.1"/>
</dbReference>
<dbReference type="PANTHER" id="PTHR20843">
    <property type="entry name" value="STERILE ALPHA MOTIF DOMAIN CONTAINING PROTEIN 10"/>
    <property type="match status" value="1"/>
</dbReference>
<dbReference type="InterPro" id="IPR052268">
    <property type="entry name" value="SAM_domain-containing_protein"/>
</dbReference>
<accession>A0A3Q3FVN1</accession>
<sequence>ERGSAASEAELPGNNNPSIPPQTPTQDYLTGLIWVMGLSKRVSLWSVEEVLEWMQDQLPTYMDKLHKAIIKHAISGRVLLRLKDHHLELLGVEAEEQQQEILQDLLLLRVQEEIDDLNDICEGEDAKCHYLQEKTSKLAQSSRKSSFFSNSN</sequence>
<dbReference type="STRING" id="56723.ENSLBEP00000023414"/>
<dbReference type="SUPFAM" id="SSF47769">
    <property type="entry name" value="SAM/Pointed domain"/>
    <property type="match status" value="1"/>
</dbReference>
<dbReference type="GeneTree" id="ENSGT00940000177410"/>
<feature type="region of interest" description="Disordered" evidence="1">
    <location>
        <begin position="1"/>
        <end position="23"/>
    </location>
</feature>
<protein>
    <recommendedName>
        <fullName evidence="2">SAM domain-containing protein</fullName>
    </recommendedName>
</protein>
<dbReference type="Pfam" id="PF07647">
    <property type="entry name" value="SAM_2"/>
    <property type="match status" value="1"/>
</dbReference>
<dbReference type="Proteomes" id="UP000261660">
    <property type="component" value="Unplaced"/>
</dbReference>
<dbReference type="InParanoid" id="A0A3Q3FVN1"/>
<organism evidence="3 4">
    <name type="scientific">Labrus bergylta</name>
    <name type="common">ballan wrasse</name>
    <dbReference type="NCBI Taxonomy" id="56723"/>
    <lineage>
        <taxon>Eukaryota</taxon>
        <taxon>Metazoa</taxon>
        <taxon>Chordata</taxon>
        <taxon>Craniata</taxon>
        <taxon>Vertebrata</taxon>
        <taxon>Euteleostomi</taxon>
        <taxon>Actinopterygii</taxon>
        <taxon>Neopterygii</taxon>
        <taxon>Teleostei</taxon>
        <taxon>Neoteleostei</taxon>
        <taxon>Acanthomorphata</taxon>
        <taxon>Eupercaria</taxon>
        <taxon>Labriformes</taxon>
        <taxon>Labridae</taxon>
        <taxon>Labrus</taxon>
    </lineage>
</organism>
<reference evidence="3" key="2">
    <citation type="submission" date="2025-09" db="UniProtKB">
        <authorList>
            <consortium name="Ensembl"/>
        </authorList>
    </citation>
    <scope>IDENTIFICATION</scope>
</reference>
<dbReference type="InterPro" id="IPR013761">
    <property type="entry name" value="SAM/pointed_sf"/>
</dbReference>
<name>A0A3Q3FVN1_9LABR</name>
<dbReference type="AlphaFoldDB" id="A0A3Q3FVN1"/>
<dbReference type="PANTHER" id="PTHR20843:SF0">
    <property type="entry name" value="PROTEIN AVEUGLE"/>
    <property type="match status" value="1"/>
</dbReference>
<evidence type="ECO:0000256" key="1">
    <source>
        <dbReference type="SAM" id="MobiDB-lite"/>
    </source>
</evidence>
<evidence type="ECO:0000259" key="2">
    <source>
        <dbReference type="PROSITE" id="PS50105"/>
    </source>
</evidence>
<evidence type="ECO:0000313" key="3">
    <source>
        <dbReference type="Ensembl" id="ENSLBEP00000023414.1"/>
    </source>
</evidence>
<reference evidence="3" key="1">
    <citation type="submission" date="2025-08" db="UniProtKB">
        <authorList>
            <consortium name="Ensembl"/>
        </authorList>
    </citation>
    <scope>IDENTIFICATION</scope>
</reference>
<dbReference type="Gene3D" id="1.10.150.50">
    <property type="entry name" value="Transcription Factor, Ets-1"/>
    <property type="match status" value="1"/>
</dbReference>
<evidence type="ECO:0000313" key="4">
    <source>
        <dbReference type="Proteomes" id="UP000261660"/>
    </source>
</evidence>
<keyword evidence="4" id="KW-1185">Reference proteome</keyword>